<dbReference type="GO" id="GO:0071897">
    <property type="term" value="P:DNA biosynthetic process"/>
    <property type="evidence" value="ECO:0007669"/>
    <property type="project" value="UniProtKB-ARBA"/>
</dbReference>
<dbReference type="InterPro" id="IPR012337">
    <property type="entry name" value="RNaseH-like_sf"/>
</dbReference>
<accession>A0A903VQF4</accession>
<name>A0A903VQF4_AEDAE</name>
<organism evidence="3 4">
    <name type="scientific">Aedes aegypti</name>
    <name type="common">Yellowfever mosquito</name>
    <name type="synonym">Culex aegypti</name>
    <dbReference type="NCBI Taxonomy" id="7159"/>
    <lineage>
        <taxon>Eukaryota</taxon>
        <taxon>Metazoa</taxon>
        <taxon>Ecdysozoa</taxon>
        <taxon>Arthropoda</taxon>
        <taxon>Hexapoda</taxon>
        <taxon>Insecta</taxon>
        <taxon>Pterygota</taxon>
        <taxon>Neoptera</taxon>
        <taxon>Endopterygota</taxon>
        <taxon>Diptera</taxon>
        <taxon>Nematocera</taxon>
        <taxon>Culicoidea</taxon>
        <taxon>Culicidae</taxon>
        <taxon>Culicinae</taxon>
        <taxon>Aedini</taxon>
        <taxon>Aedes</taxon>
        <taxon>Stegomyia</taxon>
    </lineage>
</organism>
<dbReference type="PANTHER" id="PTHR19446">
    <property type="entry name" value="REVERSE TRANSCRIPTASES"/>
    <property type="match status" value="1"/>
</dbReference>
<evidence type="ECO:0000313" key="4">
    <source>
        <dbReference type="Proteomes" id="UP000008820"/>
    </source>
</evidence>
<dbReference type="CDD" id="cd01650">
    <property type="entry name" value="RT_nLTR_like"/>
    <property type="match status" value="1"/>
</dbReference>
<dbReference type="EnsemblMetazoa" id="AAEL026431-RA">
    <property type="protein sequence ID" value="AAEL026431-PA"/>
    <property type="gene ID" value="AAEL026431"/>
</dbReference>
<keyword evidence="4" id="KW-1185">Reference proteome</keyword>
<dbReference type="Proteomes" id="UP000008820">
    <property type="component" value="Unassembled WGS sequence"/>
</dbReference>
<reference evidence="3" key="2">
    <citation type="submission" date="2022-10" db="UniProtKB">
        <authorList>
            <consortium name="EnsemblMetazoa"/>
        </authorList>
    </citation>
    <scope>IDENTIFICATION</scope>
    <source>
        <strain evidence="3">LVP_AGWG</strain>
    </source>
</reference>
<dbReference type="CDD" id="cd09276">
    <property type="entry name" value="Rnase_HI_RT_non_LTR"/>
    <property type="match status" value="1"/>
</dbReference>
<evidence type="ECO:0000259" key="1">
    <source>
        <dbReference type="PROSITE" id="PS50878"/>
    </source>
</evidence>
<dbReference type="GO" id="GO:0004523">
    <property type="term" value="F:RNA-DNA hybrid ribonuclease activity"/>
    <property type="evidence" value="ECO:0007669"/>
    <property type="project" value="InterPro"/>
</dbReference>
<evidence type="ECO:0000313" key="3">
    <source>
        <dbReference type="EnsemblMetazoa" id="AAEL026431-PA"/>
    </source>
</evidence>
<dbReference type="InterPro" id="IPR000477">
    <property type="entry name" value="RT_dom"/>
</dbReference>
<protein>
    <recommendedName>
        <fullName evidence="5">Reverse transcriptase</fullName>
    </recommendedName>
</protein>
<feature type="domain" description="RNase H type-1" evidence="2">
    <location>
        <begin position="527"/>
        <end position="656"/>
    </location>
</feature>
<sequence length="809" mass="93017">MALKDDEILRVLKKRKNHSAPGPNGLSYAVLKQLNPEMQAKICEMLSRVFVTEEIPESWRITEVRPIPKKSSGTDQMNNMRPIALMNIEIKLINAVVKDRLDDITIIQRLIPELSFGFRKHVSASTCVNYVVNSIHNAKEAKKEVFVIFLDISKAYDSVKTEVLLGKLANANIPKKIVSWIHQYLRSRRVQLKTEGSTIEIEVSEGLPQGCPLSPLLFNLYTASLHELSTEDVELVQFADDFAAIVTANTVEEAGERCNAFLAEIHASLTALNLRVSPQKSAIIPFTRKRTDHVRIRLHGERIELANTHPYLGYVLDRNLAHRKHIESVTDKAGKKLGLMKMLSRRSSGASPETLLKIGNALIRSRMEYGASIFGNAAATNLNKLQVLQNAYIRSAMNYLNSTPVHVMLAESGQIPMEQRIDSLNKRELIRATWYKTPLSKFINSTLNREMGNESHLTETTDKNIDLLYQVHPAGREIPFLMRMRYFMTIDFHRIVKTILSEDQPKKETANSIVWQTLFREAMETKYKHHNKLYTDASKTTTGTAFAVFDETDSHVISEGINNNFSITNAELLGILKAVELAKNRGYKKTVILTDSRSACEMLLNASTFEENYLLAEIYKEFYDMKGRSVQIQWIPSHKGIDGNEKVDQEAVNKTRERQTFFNGITMSDAIILSNNEVWDSWTKKYKKLSDDKGKWHFQILEKPCRRIWNKNMTLNSEEVKIISRIRTGHCLTKDRKAKWKWEDDELCEWCETTEDLHHILYDCPRYNQSRVEYPSLEYMKPLETILSEKCEEEMKQIVKFLKENKIHI</sequence>
<feature type="domain" description="Reverse transcriptase" evidence="1">
    <location>
        <begin position="48"/>
        <end position="316"/>
    </location>
</feature>
<gene>
    <name evidence="3" type="primary">110681434</name>
</gene>
<evidence type="ECO:0000259" key="2">
    <source>
        <dbReference type="PROSITE" id="PS50879"/>
    </source>
</evidence>
<dbReference type="OrthoDB" id="7763628at2759"/>
<dbReference type="Pfam" id="PF00078">
    <property type="entry name" value="RVT_1"/>
    <property type="match status" value="1"/>
</dbReference>
<dbReference type="GO" id="GO:0003676">
    <property type="term" value="F:nucleic acid binding"/>
    <property type="evidence" value="ECO:0007669"/>
    <property type="project" value="InterPro"/>
</dbReference>
<evidence type="ECO:0008006" key="5">
    <source>
        <dbReference type="Google" id="ProtNLM"/>
    </source>
</evidence>
<dbReference type="PROSITE" id="PS50879">
    <property type="entry name" value="RNASE_H_1"/>
    <property type="match status" value="1"/>
</dbReference>
<dbReference type="PROSITE" id="PS50878">
    <property type="entry name" value="RT_POL"/>
    <property type="match status" value="1"/>
</dbReference>
<dbReference type="InterPro" id="IPR036397">
    <property type="entry name" value="RNaseH_sf"/>
</dbReference>
<dbReference type="SUPFAM" id="SSF56672">
    <property type="entry name" value="DNA/RNA polymerases"/>
    <property type="match status" value="1"/>
</dbReference>
<dbReference type="InterPro" id="IPR043502">
    <property type="entry name" value="DNA/RNA_pol_sf"/>
</dbReference>
<dbReference type="Gene3D" id="3.30.420.10">
    <property type="entry name" value="Ribonuclease H-like superfamily/Ribonuclease H"/>
    <property type="match status" value="1"/>
</dbReference>
<dbReference type="InterPro" id="IPR002156">
    <property type="entry name" value="RNaseH_domain"/>
</dbReference>
<dbReference type="AlphaFoldDB" id="A0A903VQF4"/>
<dbReference type="GO" id="GO:0042575">
    <property type="term" value="C:DNA polymerase complex"/>
    <property type="evidence" value="ECO:0007669"/>
    <property type="project" value="UniProtKB-ARBA"/>
</dbReference>
<dbReference type="Pfam" id="PF00075">
    <property type="entry name" value="RNase_H"/>
    <property type="match status" value="1"/>
</dbReference>
<reference evidence="4" key="1">
    <citation type="submission" date="2017-06" db="EMBL/GenBank/DDBJ databases">
        <title>Aedes aegypti genome working group (AGWG) sequencing and assembly.</title>
        <authorList>
            <consortium name="Aedes aegypti Genome Working Group (AGWG)"/>
            <person name="Matthews B.J."/>
        </authorList>
    </citation>
    <scope>NUCLEOTIDE SEQUENCE [LARGE SCALE GENOMIC DNA]</scope>
    <source>
        <strain evidence="4">LVP_AGWG</strain>
    </source>
</reference>
<dbReference type="SUPFAM" id="SSF53098">
    <property type="entry name" value="Ribonuclease H-like"/>
    <property type="match status" value="1"/>
</dbReference>
<proteinExistence type="predicted"/>